<sequence length="103" mass="10771">MNRTRQPLRVSAAVELASLVVLLANLFTAHLPAISSLAGPVHGCAYLFTIVAGARDPDRTPRTTALTLIPGIGGLLALRRLGSRPTRPAPADLTDTSPSSHLP</sequence>
<feature type="region of interest" description="Disordered" evidence="1">
    <location>
        <begin position="83"/>
        <end position="103"/>
    </location>
</feature>
<dbReference type="RefSeq" id="WP_399649848.1">
    <property type="nucleotide sequence ID" value="NZ_JBITYG010000004.1"/>
</dbReference>
<keyword evidence="4" id="KW-1185">Reference proteome</keyword>
<keyword evidence="2" id="KW-1133">Transmembrane helix</keyword>
<feature type="compositionally biased region" description="Polar residues" evidence="1">
    <location>
        <begin position="94"/>
        <end position="103"/>
    </location>
</feature>
<keyword evidence="2" id="KW-0812">Transmembrane</keyword>
<dbReference type="Proteomes" id="UP001614394">
    <property type="component" value="Unassembled WGS sequence"/>
</dbReference>
<name>A0ABW8C7E2_9ACTN</name>
<reference evidence="3 4" key="1">
    <citation type="submission" date="2024-10" db="EMBL/GenBank/DDBJ databases">
        <title>The Natural Products Discovery Center: Release of the First 8490 Sequenced Strains for Exploring Actinobacteria Biosynthetic Diversity.</title>
        <authorList>
            <person name="Kalkreuter E."/>
            <person name="Kautsar S.A."/>
            <person name="Yang D."/>
            <person name="Bader C.D."/>
            <person name="Teijaro C.N."/>
            <person name="Fluegel L."/>
            <person name="Davis C.M."/>
            <person name="Simpson J.R."/>
            <person name="Lauterbach L."/>
            <person name="Steele A.D."/>
            <person name="Gui C."/>
            <person name="Meng S."/>
            <person name="Li G."/>
            <person name="Viehrig K."/>
            <person name="Ye F."/>
            <person name="Su P."/>
            <person name="Kiefer A.F."/>
            <person name="Nichols A."/>
            <person name="Cepeda A.J."/>
            <person name="Yan W."/>
            <person name="Fan B."/>
            <person name="Jiang Y."/>
            <person name="Adhikari A."/>
            <person name="Zheng C.-J."/>
            <person name="Schuster L."/>
            <person name="Cowan T.M."/>
            <person name="Smanski M.J."/>
            <person name="Chevrette M.G."/>
            <person name="De Carvalho L.P.S."/>
            <person name="Shen B."/>
        </authorList>
    </citation>
    <scope>NUCLEOTIDE SEQUENCE [LARGE SCALE GENOMIC DNA]</scope>
    <source>
        <strain evidence="3 4">NPDC053399</strain>
    </source>
</reference>
<protein>
    <submittedName>
        <fullName evidence="3">DUF3817 domain-containing protein</fullName>
    </submittedName>
</protein>
<proteinExistence type="predicted"/>
<evidence type="ECO:0000313" key="3">
    <source>
        <dbReference type="EMBL" id="MFI9102344.1"/>
    </source>
</evidence>
<feature type="transmembrane region" description="Helical" evidence="2">
    <location>
        <begin position="37"/>
        <end position="54"/>
    </location>
</feature>
<dbReference type="EMBL" id="JBITYG010000004">
    <property type="protein sequence ID" value="MFI9102344.1"/>
    <property type="molecule type" value="Genomic_DNA"/>
</dbReference>
<accession>A0ABW8C7E2</accession>
<feature type="transmembrane region" description="Helical" evidence="2">
    <location>
        <begin position="12"/>
        <end position="31"/>
    </location>
</feature>
<evidence type="ECO:0000313" key="4">
    <source>
        <dbReference type="Proteomes" id="UP001614394"/>
    </source>
</evidence>
<evidence type="ECO:0000256" key="2">
    <source>
        <dbReference type="SAM" id="Phobius"/>
    </source>
</evidence>
<organism evidence="3 4">
    <name type="scientific">Streptomyces fildesensis</name>
    <dbReference type="NCBI Taxonomy" id="375757"/>
    <lineage>
        <taxon>Bacteria</taxon>
        <taxon>Bacillati</taxon>
        <taxon>Actinomycetota</taxon>
        <taxon>Actinomycetes</taxon>
        <taxon>Kitasatosporales</taxon>
        <taxon>Streptomycetaceae</taxon>
        <taxon>Streptomyces</taxon>
    </lineage>
</organism>
<keyword evidence="2" id="KW-0472">Membrane</keyword>
<evidence type="ECO:0000256" key="1">
    <source>
        <dbReference type="SAM" id="MobiDB-lite"/>
    </source>
</evidence>
<comment type="caution">
    <text evidence="3">The sequence shown here is derived from an EMBL/GenBank/DDBJ whole genome shotgun (WGS) entry which is preliminary data.</text>
</comment>
<gene>
    <name evidence="3" type="ORF">ACIGXA_17645</name>
</gene>